<dbReference type="PROSITE" id="PS51257">
    <property type="entry name" value="PROKAR_LIPOPROTEIN"/>
    <property type="match status" value="1"/>
</dbReference>
<dbReference type="Proteomes" id="UP000029672">
    <property type="component" value="Chromosome"/>
</dbReference>
<evidence type="ECO:0000259" key="2">
    <source>
        <dbReference type="Pfam" id="PF08308"/>
    </source>
</evidence>
<feature type="signal peptide" evidence="1">
    <location>
        <begin position="1"/>
        <end position="25"/>
    </location>
</feature>
<protein>
    <recommendedName>
        <fullName evidence="2">PEGA domain-containing protein</fullName>
    </recommendedName>
</protein>
<keyword evidence="1" id="KW-0732">Signal</keyword>
<evidence type="ECO:0000256" key="1">
    <source>
        <dbReference type="SAM" id="SignalP"/>
    </source>
</evidence>
<dbReference type="AlphaFoldDB" id="A0A097EQ38"/>
<gene>
    <name evidence="3" type="ORF">LO80_06735</name>
</gene>
<evidence type="ECO:0000313" key="4">
    <source>
        <dbReference type="Proteomes" id="UP000029672"/>
    </source>
</evidence>
<dbReference type="InterPro" id="IPR013229">
    <property type="entry name" value="PEGA"/>
</dbReference>
<dbReference type="eggNOG" id="ENOG50331AI">
    <property type="taxonomic scope" value="Bacteria"/>
</dbReference>
<dbReference type="HOGENOM" id="CLU_124448_2_0_6"/>
<dbReference type="Pfam" id="PF08308">
    <property type="entry name" value="PEGA"/>
    <property type="match status" value="1"/>
</dbReference>
<sequence length="128" mass="13985">MLKIMKNIIKIYSVMLISLMLTSCASMYGDNDRNITVNSIPSGATVKLNGTPAGITPATFKIDGNNIWNPNITISKKGYKTESFKVTTSFQSGGLWNILTIWGFAIDAATGDMMKIDNKNITVTLTKE</sequence>
<dbReference type="EMBL" id="CP009574">
    <property type="protein sequence ID" value="AIT09689.1"/>
    <property type="molecule type" value="Genomic_DNA"/>
</dbReference>
<accession>A0A097EQ38</accession>
<feature type="chain" id="PRO_5001934916" description="PEGA domain-containing protein" evidence="1">
    <location>
        <begin position="26"/>
        <end position="128"/>
    </location>
</feature>
<organism evidence="3 4">
    <name type="scientific">Candidatus Francisella endociliophora</name>
    <dbReference type="NCBI Taxonomy" id="653937"/>
    <lineage>
        <taxon>Bacteria</taxon>
        <taxon>Pseudomonadati</taxon>
        <taxon>Pseudomonadota</taxon>
        <taxon>Gammaproteobacteria</taxon>
        <taxon>Thiotrichales</taxon>
        <taxon>Francisellaceae</taxon>
        <taxon>Francisella</taxon>
    </lineage>
</organism>
<evidence type="ECO:0000313" key="3">
    <source>
        <dbReference type="EMBL" id="AIT09689.1"/>
    </source>
</evidence>
<proteinExistence type="predicted"/>
<name>A0A097EQ38_9GAMM</name>
<keyword evidence="4" id="KW-1185">Reference proteome</keyword>
<dbReference type="KEGG" id="frf:LO80_06735"/>
<feature type="domain" description="PEGA" evidence="2">
    <location>
        <begin position="34"/>
        <end position="87"/>
    </location>
</feature>
<reference evidence="3 4" key="1">
    <citation type="submission" date="2014-10" db="EMBL/GenBank/DDBJ databases">
        <title>Whole genome sequence of Francisella endociliophora strain FSC1006, isolated from a laboratory culture of the marine ciliate Euplotes raikovi.</title>
        <authorList>
            <person name="Granberg M."/>
            <person name="Backman S."/>
            <person name="Lundmark E."/>
            <person name="Nilsson E."/>
            <person name="Karlsson E."/>
            <person name="Thelaus J."/>
            <person name="Ohrman C."/>
            <person name="Larkeryd A."/>
            <person name="Stenberg P."/>
        </authorList>
    </citation>
    <scope>NUCLEOTIDE SEQUENCE [LARGE SCALE GENOMIC DNA]</scope>
    <source>
        <strain evidence="3 4">FSC1006</strain>
    </source>
</reference>